<dbReference type="HOGENOM" id="CLU_1666022_0_0_0"/>
<feature type="chain" id="PRO_5002664718" description="Secreted protein" evidence="1">
    <location>
        <begin position="23"/>
        <end position="158"/>
    </location>
</feature>
<sequence>MRIASIASTLLFLALLLTASTAEEPVSTPQPTEAELAEISKIRTALGPEFQVASQMFGADLPSSAPISDKSALETDVIDANSPAGNFYLQTTKPSLERAIRFLSIAESDLKALSTPSRNDKTAHEAQQLREAAQKCKQLADQLEEMAKLRAPKATQLR</sequence>
<gene>
    <name evidence="2" type="ORF">DSM3645_09247</name>
</gene>
<dbReference type="AlphaFoldDB" id="A3ZLE0"/>
<keyword evidence="1" id="KW-0732">Signal</keyword>
<dbReference type="OrthoDB" id="289525at2"/>
<comment type="caution">
    <text evidence="2">The sequence shown here is derived from an EMBL/GenBank/DDBJ whole genome shotgun (WGS) entry which is preliminary data.</text>
</comment>
<dbReference type="EMBL" id="AANZ01000001">
    <property type="protein sequence ID" value="EAQ82573.1"/>
    <property type="molecule type" value="Genomic_DNA"/>
</dbReference>
<dbReference type="RefSeq" id="WP_002655443.1">
    <property type="nucleotide sequence ID" value="NZ_CH672377.1"/>
</dbReference>
<protein>
    <recommendedName>
        <fullName evidence="4">Secreted protein</fullName>
    </recommendedName>
</protein>
<evidence type="ECO:0000313" key="2">
    <source>
        <dbReference type="EMBL" id="EAQ82573.1"/>
    </source>
</evidence>
<reference evidence="2 3" key="1">
    <citation type="submission" date="2006-02" db="EMBL/GenBank/DDBJ databases">
        <authorList>
            <person name="Amann R."/>
            <person name="Ferriera S."/>
            <person name="Johnson J."/>
            <person name="Kravitz S."/>
            <person name="Halpern A."/>
            <person name="Remington K."/>
            <person name="Beeson K."/>
            <person name="Tran B."/>
            <person name="Rogers Y.-H."/>
            <person name="Friedman R."/>
            <person name="Venter J.C."/>
        </authorList>
    </citation>
    <scope>NUCLEOTIDE SEQUENCE [LARGE SCALE GENOMIC DNA]</scope>
    <source>
        <strain evidence="2 3">DSM 3645</strain>
    </source>
</reference>
<proteinExistence type="predicted"/>
<dbReference type="Proteomes" id="UP000004358">
    <property type="component" value="Unassembled WGS sequence"/>
</dbReference>
<accession>A3ZLE0</accession>
<name>A3ZLE0_9BACT</name>
<organism evidence="2 3">
    <name type="scientific">Blastopirellula marina DSM 3645</name>
    <dbReference type="NCBI Taxonomy" id="314230"/>
    <lineage>
        <taxon>Bacteria</taxon>
        <taxon>Pseudomonadati</taxon>
        <taxon>Planctomycetota</taxon>
        <taxon>Planctomycetia</taxon>
        <taxon>Pirellulales</taxon>
        <taxon>Pirellulaceae</taxon>
        <taxon>Blastopirellula</taxon>
    </lineage>
</organism>
<feature type="signal peptide" evidence="1">
    <location>
        <begin position="1"/>
        <end position="22"/>
    </location>
</feature>
<evidence type="ECO:0008006" key="4">
    <source>
        <dbReference type="Google" id="ProtNLM"/>
    </source>
</evidence>
<evidence type="ECO:0000313" key="3">
    <source>
        <dbReference type="Proteomes" id="UP000004358"/>
    </source>
</evidence>
<dbReference type="STRING" id="314230.DSM3645_09247"/>
<evidence type="ECO:0000256" key="1">
    <source>
        <dbReference type="SAM" id="SignalP"/>
    </source>
</evidence>